<organism evidence="1 2">
    <name type="scientific">Laccaria amethystina LaAM-08-1</name>
    <dbReference type="NCBI Taxonomy" id="1095629"/>
    <lineage>
        <taxon>Eukaryota</taxon>
        <taxon>Fungi</taxon>
        <taxon>Dikarya</taxon>
        <taxon>Basidiomycota</taxon>
        <taxon>Agaricomycotina</taxon>
        <taxon>Agaricomycetes</taxon>
        <taxon>Agaricomycetidae</taxon>
        <taxon>Agaricales</taxon>
        <taxon>Agaricineae</taxon>
        <taxon>Hydnangiaceae</taxon>
        <taxon>Laccaria</taxon>
    </lineage>
</organism>
<accession>A0A0C9X9N4</accession>
<gene>
    <name evidence="1" type="ORF">K443DRAFT_681009</name>
</gene>
<evidence type="ECO:0000313" key="1">
    <source>
        <dbReference type="EMBL" id="KIJ98133.1"/>
    </source>
</evidence>
<dbReference type="EMBL" id="KN838676">
    <property type="protein sequence ID" value="KIJ98133.1"/>
    <property type="molecule type" value="Genomic_DNA"/>
</dbReference>
<protein>
    <submittedName>
        <fullName evidence="1">Uncharacterized protein</fullName>
    </submittedName>
</protein>
<dbReference type="Proteomes" id="UP000054477">
    <property type="component" value="Unassembled WGS sequence"/>
</dbReference>
<reference evidence="1 2" key="1">
    <citation type="submission" date="2014-04" db="EMBL/GenBank/DDBJ databases">
        <authorList>
            <consortium name="DOE Joint Genome Institute"/>
            <person name="Kuo A."/>
            <person name="Kohler A."/>
            <person name="Nagy L.G."/>
            <person name="Floudas D."/>
            <person name="Copeland A."/>
            <person name="Barry K.W."/>
            <person name="Cichocki N."/>
            <person name="Veneault-Fourrey C."/>
            <person name="LaButti K."/>
            <person name="Lindquist E.A."/>
            <person name="Lipzen A."/>
            <person name="Lundell T."/>
            <person name="Morin E."/>
            <person name="Murat C."/>
            <person name="Sun H."/>
            <person name="Tunlid A."/>
            <person name="Henrissat B."/>
            <person name="Grigoriev I.V."/>
            <person name="Hibbett D.S."/>
            <person name="Martin F."/>
            <person name="Nordberg H.P."/>
            <person name="Cantor M.N."/>
            <person name="Hua S.X."/>
        </authorList>
    </citation>
    <scope>NUCLEOTIDE SEQUENCE [LARGE SCALE GENOMIC DNA]</scope>
    <source>
        <strain evidence="1 2">LaAM-08-1</strain>
    </source>
</reference>
<evidence type="ECO:0000313" key="2">
    <source>
        <dbReference type="Proteomes" id="UP000054477"/>
    </source>
</evidence>
<proteinExistence type="predicted"/>
<dbReference type="AlphaFoldDB" id="A0A0C9X9N4"/>
<reference evidence="2" key="2">
    <citation type="submission" date="2015-01" db="EMBL/GenBank/DDBJ databases">
        <title>Evolutionary Origins and Diversification of the Mycorrhizal Mutualists.</title>
        <authorList>
            <consortium name="DOE Joint Genome Institute"/>
            <consortium name="Mycorrhizal Genomics Consortium"/>
            <person name="Kohler A."/>
            <person name="Kuo A."/>
            <person name="Nagy L.G."/>
            <person name="Floudas D."/>
            <person name="Copeland A."/>
            <person name="Barry K.W."/>
            <person name="Cichocki N."/>
            <person name="Veneault-Fourrey C."/>
            <person name="LaButti K."/>
            <person name="Lindquist E.A."/>
            <person name="Lipzen A."/>
            <person name="Lundell T."/>
            <person name="Morin E."/>
            <person name="Murat C."/>
            <person name="Riley R."/>
            <person name="Ohm R."/>
            <person name="Sun H."/>
            <person name="Tunlid A."/>
            <person name="Henrissat B."/>
            <person name="Grigoriev I.V."/>
            <person name="Hibbett D.S."/>
            <person name="Martin F."/>
        </authorList>
    </citation>
    <scope>NUCLEOTIDE SEQUENCE [LARGE SCALE GENOMIC DNA]</scope>
    <source>
        <strain evidence="2">LaAM-08-1</strain>
    </source>
</reference>
<sequence length="149" mass="16906">MLMTSLQYTSNDLRGCDHCGRFLKVQTFMPLFDSYLDSLRHWQCASLQLMLLCSAALDFKNLSSMNPAPSRREPGNSGYQVSQWALFLKDRVAVLLTKEGDSLFAIDVLPRLAPSRFVHFFLGRHSSTYLCYIPMVTHLCAYASTLTIL</sequence>
<dbReference type="HOGENOM" id="CLU_1749962_0_0_1"/>
<name>A0A0C9X9N4_9AGAR</name>
<keyword evidence="2" id="KW-1185">Reference proteome</keyword>